<evidence type="ECO:0000256" key="1">
    <source>
        <dbReference type="SAM" id="MobiDB-lite"/>
    </source>
</evidence>
<name>A0AAQ3NAR0_VIGMU</name>
<dbReference type="Proteomes" id="UP001374535">
    <property type="component" value="Chromosome 6"/>
</dbReference>
<sequence>MQKLMMSSEETHFRRKGSRKRRDDSDAWRSQSSSPPTPSPSPCVTVTVTEKESMVKGNNNINHNSENEIHVLMSSDAQYCYYMLEAMPQPGPTWSTPGPCVLAEPTPAFEGTRDSSCTWWLRCLQGFDENLSIEKLDPPFQENVVMESPLVDAIDLSYCCPDDWLVIPTMDQDVGDCLMP</sequence>
<keyword evidence="3" id="KW-1185">Reference proteome</keyword>
<organism evidence="2 3">
    <name type="scientific">Vigna mungo</name>
    <name type="common">Black gram</name>
    <name type="synonym">Phaseolus mungo</name>
    <dbReference type="NCBI Taxonomy" id="3915"/>
    <lineage>
        <taxon>Eukaryota</taxon>
        <taxon>Viridiplantae</taxon>
        <taxon>Streptophyta</taxon>
        <taxon>Embryophyta</taxon>
        <taxon>Tracheophyta</taxon>
        <taxon>Spermatophyta</taxon>
        <taxon>Magnoliopsida</taxon>
        <taxon>eudicotyledons</taxon>
        <taxon>Gunneridae</taxon>
        <taxon>Pentapetalae</taxon>
        <taxon>rosids</taxon>
        <taxon>fabids</taxon>
        <taxon>Fabales</taxon>
        <taxon>Fabaceae</taxon>
        <taxon>Papilionoideae</taxon>
        <taxon>50 kb inversion clade</taxon>
        <taxon>NPAAA clade</taxon>
        <taxon>indigoferoid/millettioid clade</taxon>
        <taxon>Phaseoleae</taxon>
        <taxon>Vigna</taxon>
    </lineage>
</organism>
<protein>
    <submittedName>
        <fullName evidence="2">Uncharacterized protein</fullName>
    </submittedName>
</protein>
<dbReference type="AlphaFoldDB" id="A0AAQ3NAR0"/>
<gene>
    <name evidence="2" type="ORF">V8G54_018829</name>
</gene>
<accession>A0AAQ3NAR0</accession>
<evidence type="ECO:0000313" key="3">
    <source>
        <dbReference type="Proteomes" id="UP001374535"/>
    </source>
</evidence>
<dbReference type="EMBL" id="CP144695">
    <property type="protein sequence ID" value="WVZ05483.1"/>
    <property type="molecule type" value="Genomic_DNA"/>
</dbReference>
<proteinExistence type="predicted"/>
<feature type="region of interest" description="Disordered" evidence="1">
    <location>
        <begin position="1"/>
        <end position="44"/>
    </location>
</feature>
<evidence type="ECO:0000313" key="2">
    <source>
        <dbReference type="EMBL" id="WVZ05483.1"/>
    </source>
</evidence>
<reference evidence="2 3" key="1">
    <citation type="journal article" date="2023" name="Life. Sci Alliance">
        <title>Evolutionary insights into 3D genome organization and epigenetic landscape of Vigna mungo.</title>
        <authorList>
            <person name="Junaid A."/>
            <person name="Singh B."/>
            <person name="Bhatia S."/>
        </authorList>
    </citation>
    <scope>NUCLEOTIDE SEQUENCE [LARGE SCALE GENOMIC DNA]</scope>
    <source>
        <strain evidence="2">Urdbean</strain>
    </source>
</reference>